<gene>
    <name evidence="1" type="ORF">SAMN05421785_101641</name>
</gene>
<reference evidence="1 2" key="1">
    <citation type="submission" date="2017-01" db="EMBL/GenBank/DDBJ databases">
        <authorList>
            <person name="Mah S.A."/>
            <person name="Swanson W.J."/>
            <person name="Moy G.W."/>
            <person name="Vacquier V.D."/>
        </authorList>
    </citation>
    <scope>NUCLEOTIDE SEQUENCE [LARGE SCALE GENOMIC DNA]</scope>
    <source>
        <strain evidence="1 2">DSM 18014</strain>
    </source>
</reference>
<dbReference type="Proteomes" id="UP000185781">
    <property type="component" value="Unassembled WGS sequence"/>
</dbReference>
<evidence type="ECO:0000313" key="2">
    <source>
        <dbReference type="Proteomes" id="UP000185781"/>
    </source>
</evidence>
<sequence length="36" mass="4308">MENQNETIFKKKFGKDVEQIINILKDRGLKNFRNPT</sequence>
<dbReference type="EMBL" id="FTOV01000001">
    <property type="protein sequence ID" value="SIS63443.1"/>
    <property type="molecule type" value="Genomic_DNA"/>
</dbReference>
<name>A0A1N7KPB7_9FLAO</name>
<organism evidence="1 2">
    <name type="scientific">Chryseobacterium gambrini</name>
    <dbReference type="NCBI Taxonomy" id="373672"/>
    <lineage>
        <taxon>Bacteria</taxon>
        <taxon>Pseudomonadati</taxon>
        <taxon>Bacteroidota</taxon>
        <taxon>Flavobacteriia</taxon>
        <taxon>Flavobacteriales</taxon>
        <taxon>Weeksellaceae</taxon>
        <taxon>Chryseobacterium group</taxon>
        <taxon>Chryseobacterium</taxon>
    </lineage>
</organism>
<proteinExistence type="predicted"/>
<dbReference type="AlphaFoldDB" id="A0A1N7KPB7"/>
<accession>A0A1N7KPB7</accession>
<evidence type="ECO:0000313" key="1">
    <source>
        <dbReference type="EMBL" id="SIS63443.1"/>
    </source>
</evidence>
<protein>
    <submittedName>
        <fullName evidence="1">Uncharacterized protein</fullName>
    </submittedName>
</protein>